<evidence type="ECO:0000256" key="1">
    <source>
        <dbReference type="SAM" id="Phobius"/>
    </source>
</evidence>
<dbReference type="EMBL" id="PDUD01000010">
    <property type="protein sequence ID" value="PHN07250.1"/>
    <property type="molecule type" value="Genomic_DNA"/>
</dbReference>
<keyword evidence="1" id="KW-1133">Transmembrane helix</keyword>
<feature type="transmembrane region" description="Helical" evidence="1">
    <location>
        <begin position="360"/>
        <end position="382"/>
    </location>
</feature>
<protein>
    <submittedName>
        <fullName evidence="2">Uncharacterized protein</fullName>
    </submittedName>
</protein>
<proteinExistence type="predicted"/>
<gene>
    <name evidence="2" type="ORF">CRP01_06370</name>
</gene>
<feature type="transmembrane region" description="Helical" evidence="1">
    <location>
        <begin position="429"/>
        <end position="451"/>
    </location>
</feature>
<evidence type="ECO:0000313" key="2">
    <source>
        <dbReference type="EMBL" id="PHN07250.1"/>
    </source>
</evidence>
<feature type="transmembrane region" description="Helical" evidence="1">
    <location>
        <begin position="180"/>
        <end position="201"/>
    </location>
</feature>
<feature type="transmembrane region" description="Helical" evidence="1">
    <location>
        <begin position="316"/>
        <end position="339"/>
    </location>
</feature>
<feature type="transmembrane region" description="Helical" evidence="1">
    <location>
        <begin position="290"/>
        <end position="310"/>
    </location>
</feature>
<reference evidence="2 3" key="1">
    <citation type="submission" date="2017-10" db="EMBL/GenBank/DDBJ databases">
        <title>The draft genome sequence of Lewinella nigricans NBRC 102662.</title>
        <authorList>
            <person name="Wang K."/>
        </authorList>
    </citation>
    <scope>NUCLEOTIDE SEQUENCE [LARGE SCALE GENOMIC DNA]</scope>
    <source>
        <strain evidence="2 3">NBRC 102662</strain>
    </source>
</reference>
<feature type="transmembrane region" description="Helical" evidence="1">
    <location>
        <begin position="77"/>
        <end position="92"/>
    </location>
</feature>
<dbReference type="InterPro" id="IPR043742">
    <property type="entry name" value="DUF5687"/>
</dbReference>
<feature type="transmembrane region" description="Helical" evidence="1">
    <location>
        <begin position="221"/>
        <end position="240"/>
    </location>
</feature>
<dbReference type="Pfam" id="PF18940">
    <property type="entry name" value="DUF5687"/>
    <property type="match status" value="1"/>
</dbReference>
<evidence type="ECO:0000313" key="3">
    <source>
        <dbReference type="Proteomes" id="UP000223913"/>
    </source>
</evidence>
<name>A0A2D0NFT7_FLAN2</name>
<feature type="transmembrane region" description="Helical" evidence="1">
    <location>
        <begin position="151"/>
        <end position="171"/>
    </location>
</feature>
<keyword evidence="3" id="KW-1185">Reference proteome</keyword>
<organism evidence="2 3">
    <name type="scientific">Flavilitoribacter nigricans (strain ATCC 23147 / DSM 23189 / NBRC 102662 / NCIMB 1420 / SS-2)</name>
    <name type="common">Lewinella nigricans</name>
    <dbReference type="NCBI Taxonomy" id="1122177"/>
    <lineage>
        <taxon>Bacteria</taxon>
        <taxon>Pseudomonadati</taxon>
        <taxon>Bacteroidota</taxon>
        <taxon>Saprospiria</taxon>
        <taxon>Saprospirales</taxon>
        <taxon>Lewinellaceae</taxon>
        <taxon>Flavilitoribacter</taxon>
    </lineage>
</organism>
<keyword evidence="1" id="KW-0812">Transmembrane</keyword>
<accession>A0A2D0NFT7</accession>
<dbReference type="Proteomes" id="UP000223913">
    <property type="component" value="Unassembled WGS sequence"/>
</dbReference>
<feature type="transmembrane region" description="Helical" evidence="1">
    <location>
        <begin position="113"/>
        <end position="139"/>
    </location>
</feature>
<comment type="caution">
    <text evidence="2">The sequence shown here is derived from an EMBL/GenBank/DDBJ whole genome shotgun (WGS) entry which is preliminary data.</text>
</comment>
<keyword evidence="1" id="KW-0472">Membrane</keyword>
<sequence length="500" mass="58104">MSKLFRNHLLMFRKLLSLDILSRIRSPFWQKSIGINVVLILLALYLMLNFLALGFFLDKFLMHFYPDADPIQVFNRFFLYYLVYDLIMRFFMQNMPVTSVKSFMLLPIRRSRLVYYLLAKSFPNFFNLLPFLFLVPFMFKAVIPSLGLAAWAWLALCGLLVFINHCLAILLKRSFMIRPLAAIGLVVGILTIAWFDFQGVLPFSESFGRWMDWTARNTWGLLLPLSVFVTLVYLLYRLFYSNIYLDKLIRSDKEEASNSGSLDWLGRFGKIGRLIQLDLQLIRRNKRPRVMATMSIFFLLYPLIVLQDGLENKMGIAIFVSVFTTGLFMINYGQFMLAWESSFFDYLRVRQISIKEYFESKFYLFGLSTTIVLILSMLYAFVYPILPLFFVAGALFNMGVSTFILMFTSTYNVRKIDLGKGAFMNWEGVGASQFLLILPIMVLPMLIYWLFSLWAGMYGGLAAISILGIIGILLKDPILDALARQFERRKYIMTSSFKKD</sequence>
<feature type="transmembrane region" description="Helical" evidence="1">
    <location>
        <begin position="388"/>
        <end position="408"/>
    </location>
</feature>
<feature type="transmembrane region" description="Helical" evidence="1">
    <location>
        <begin position="457"/>
        <end position="474"/>
    </location>
</feature>
<feature type="transmembrane region" description="Helical" evidence="1">
    <location>
        <begin position="33"/>
        <end position="57"/>
    </location>
</feature>
<dbReference type="AlphaFoldDB" id="A0A2D0NFT7"/>